<dbReference type="FunFam" id="1.25.40.20:FF:000750">
    <property type="entry name" value="Ankyrin repeat domain 17"/>
    <property type="match status" value="1"/>
</dbReference>
<dbReference type="SMART" id="SM00322">
    <property type="entry name" value="KH"/>
    <property type="match status" value="1"/>
</dbReference>
<feature type="compositionally biased region" description="Polar residues" evidence="7">
    <location>
        <begin position="1716"/>
        <end position="1729"/>
    </location>
</feature>
<dbReference type="Proteomes" id="UP000694380">
    <property type="component" value="Unplaced"/>
</dbReference>
<feature type="region of interest" description="Disordered" evidence="7">
    <location>
        <begin position="2053"/>
        <end position="2113"/>
    </location>
</feature>
<keyword evidence="1" id="KW-0677">Repeat</keyword>
<dbReference type="GO" id="GO:0045087">
    <property type="term" value="P:innate immune response"/>
    <property type="evidence" value="ECO:0007669"/>
    <property type="project" value="TreeGrafter"/>
</dbReference>
<feature type="compositionally biased region" description="Polar residues" evidence="7">
    <location>
        <begin position="594"/>
        <end position="605"/>
    </location>
</feature>
<feature type="compositionally biased region" description="Polar residues" evidence="7">
    <location>
        <begin position="1330"/>
        <end position="1349"/>
    </location>
</feature>
<feature type="compositionally biased region" description="Low complexity" evidence="7">
    <location>
        <begin position="2071"/>
        <end position="2094"/>
    </location>
</feature>
<dbReference type="GO" id="GO:0005737">
    <property type="term" value="C:cytoplasm"/>
    <property type="evidence" value="ECO:0007669"/>
    <property type="project" value="TreeGrafter"/>
</dbReference>
<feature type="compositionally biased region" description="Low complexity" evidence="7">
    <location>
        <begin position="1229"/>
        <end position="1243"/>
    </location>
</feature>
<evidence type="ECO:0000256" key="2">
    <source>
        <dbReference type="ARBA" id="ARBA00023043"/>
    </source>
</evidence>
<feature type="repeat" description="ANK" evidence="4">
    <location>
        <begin position="172"/>
        <end position="204"/>
    </location>
</feature>
<feature type="compositionally biased region" description="Basic and acidic residues" evidence="7">
    <location>
        <begin position="1190"/>
        <end position="1209"/>
    </location>
</feature>
<gene>
    <name evidence="10" type="primary">ANKHD1</name>
</gene>
<feature type="repeat" description="ANK" evidence="4">
    <location>
        <begin position="915"/>
        <end position="947"/>
    </location>
</feature>
<feature type="compositionally biased region" description="Acidic residues" evidence="7">
    <location>
        <begin position="613"/>
        <end position="622"/>
    </location>
</feature>
<feature type="repeat" description="ANK" evidence="4">
    <location>
        <begin position="847"/>
        <end position="879"/>
    </location>
</feature>
<feature type="compositionally biased region" description="Polar residues" evidence="7">
    <location>
        <begin position="1737"/>
        <end position="1753"/>
    </location>
</feature>
<dbReference type="InterPro" id="IPR051631">
    <property type="entry name" value="Ankyrin-KH/SAM_domain"/>
</dbReference>
<feature type="domain" description="K Homology" evidence="9">
    <location>
        <begin position="1423"/>
        <end position="1493"/>
    </location>
</feature>
<feature type="repeat" description="ANK" evidence="4">
    <location>
        <begin position="297"/>
        <end position="329"/>
    </location>
</feature>
<feature type="compositionally biased region" description="Polar residues" evidence="7">
    <location>
        <begin position="1763"/>
        <end position="1772"/>
    </location>
</feature>
<dbReference type="Gene3D" id="3.30.1370.10">
    <property type="entry name" value="K Homology domain, type 1"/>
    <property type="match status" value="1"/>
</dbReference>
<keyword evidence="11" id="KW-1185">Reference proteome</keyword>
<dbReference type="FunFam" id="1.25.40.20:FF:000156">
    <property type="entry name" value="ankyrin repeat and KH domain-containing protein 1-like isoform X6"/>
    <property type="match status" value="1"/>
</dbReference>
<keyword evidence="2 4" id="KW-0040">ANK repeat</keyword>
<feature type="compositionally biased region" description="Polar residues" evidence="7">
    <location>
        <begin position="478"/>
        <end position="489"/>
    </location>
</feature>
<feature type="compositionally biased region" description="Polar residues" evidence="7">
    <location>
        <begin position="2053"/>
        <end position="2070"/>
    </location>
</feature>
<dbReference type="FunFam" id="1.25.40.20:FF:000012">
    <property type="entry name" value="ankyrin repeat domain-containing protein 17 isoform X1"/>
    <property type="match status" value="1"/>
</dbReference>
<feature type="signal peptide" evidence="8">
    <location>
        <begin position="1"/>
        <end position="27"/>
    </location>
</feature>
<accession>A0A8C3H8Y4</accession>
<dbReference type="PANTHER" id="PTHR23206:SF5">
    <property type="entry name" value="ANKYRIN REPEAT AND KH DOMAIN-CONTAINING PROTEIN 1"/>
    <property type="match status" value="1"/>
</dbReference>
<dbReference type="SUPFAM" id="SSF48403">
    <property type="entry name" value="Ankyrin repeat"/>
    <property type="match status" value="2"/>
</dbReference>
<evidence type="ECO:0000256" key="1">
    <source>
        <dbReference type="ARBA" id="ARBA00022737"/>
    </source>
</evidence>
<feature type="compositionally biased region" description="Polar residues" evidence="7">
    <location>
        <begin position="1796"/>
        <end position="1807"/>
    </location>
</feature>
<keyword evidence="3 6" id="KW-0175">Coiled coil</keyword>
<proteinExistence type="predicted"/>
<evidence type="ECO:0000259" key="9">
    <source>
        <dbReference type="SMART" id="SM00322"/>
    </source>
</evidence>
<evidence type="ECO:0000256" key="7">
    <source>
        <dbReference type="SAM" id="MobiDB-lite"/>
    </source>
</evidence>
<feature type="coiled-coil region" evidence="6">
    <location>
        <begin position="509"/>
        <end position="581"/>
    </location>
</feature>
<evidence type="ECO:0000313" key="10">
    <source>
        <dbReference type="Ensembl" id="ENSCPBP00000009741.1"/>
    </source>
</evidence>
<dbReference type="FunFam" id="1.25.40.20:FF:000026">
    <property type="entry name" value="ankyrin repeat domain-containing protein 17 isoform X3"/>
    <property type="match status" value="1"/>
</dbReference>
<dbReference type="PANTHER" id="PTHR23206">
    <property type="entry name" value="MASK PROTEIN"/>
    <property type="match status" value="1"/>
</dbReference>
<dbReference type="Pfam" id="PF00013">
    <property type="entry name" value="KH_1"/>
    <property type="match status" value="1"/>
</dbReference>
<dbReference type="InterPro" id="IPR036770">
    <property type="entry name" value="Ankyrin_rpt-contain_sf"/>
</dbReference>
<dbReference type="Gene3D" id="1.25.40.20">
    <property type="entry name" value="Ankyrin repeat-containing domain"/>
    <property type="match status" value="6"/>
</dbReference>
<evidence type="ECO:0000256" key="6">
    <source>
        <dbReference type="SAM" id="Coils"/>
    </source>
</evidence>
<dbReference type="CDD" id="cd22503">
    <property type="entry name" value="KH-I_ANKHD1"/>
    <property type="match status" value="1"/>
</dbReference>
<evidence type="ECO:0000313" key="11">
    <source>
        <dbReference type="Proteomes" id="UP000694380"/>
    </source>
</evidence>
<reference evidence="10" key="1">
    <citation type="submission" date="2025-08" db="UniProtKB">
        <authorList>
            <consortium name="Ensembl"/>
        </authorList>
    </citation>
    <scope>IDENTIFICATION</scope>
</reference>
<dbReference type="PRINTS" id="PR01415">
    <property type="entry name" value="ANKYRIN"/>
</dbReference>
<keyword evidence="5" id="KW-0694">RNA-binding</keyword>
<feature type="region of interest" description="Disordered" evidence="7">
    <location>
        <begin position="732"/>
        <end position="765"/>
    </location>
</feature>
<sequence length="2283" mass="244545">GVCRGRDIFVVWRFMVFISLTSKQVESFILDQEDLDNPVLKTTSELFLSSAAEGTDLRTVDPETQARLEALLEAAGTMFVYISSYKAVDLWNSLARGCCEDQNYNWVKKELDKFMEYRSINVARLLLDSGAQVNMPADSFESPLTLAACGGHVELAALLIERGANLEEVNDEGYTPLMEAAREGHEEMVALLLAQGKKTTSSYKLLYCKLHLFSSYSNYIFFDRANINAQTEETQETALTLACCGGFSEVADFLIKAGADIELGCSTPLMEAAQEGHLELVKYLLAAGANVHATTATGDTALTYACENGHTDVADVLLQAGADLEHESEGGRTPLMKAARAGHLCTVQFLISKGANVNRATANNDHTVVSLACAGGHLAVVELLLAHGADPTHRLKDGSTMLIEAAKGGHTNVVSYLLDYPNNVLSVPTADMSQLTPPSQDQSQVPRVPMHALAMVVPPQEPDRAPQENSPPLLGVQKGTSKQKSSSLQVADQDLLPPFHPYQPLECIVEETEGKLNELGQRISAIEKAQLKSLELIQGEPLNKDKIEELKKNREEQVQKKKKILKELQKVERQLQMKTQQQFTKEYLETKGQTETPLPLQQQCPHTGVFPEVEGDEGLPEENFSELPQVDTILSKDDEQQSSPPAEQIEFVPIQALSTPQCNFSSNLGYNGTDSLDLQKVLGNQQNVGQQQQIAGHGQGLLVQEPDGLMVATPAQTLTDTLDDLIAAVNSRVPTGSTSSSHTTESPTPEPCTQTPSSVGSQSVLPMYPSVDIDAHTESNHDTALTLACAGGHEELVSVLIARGANIEHRDKKGFTPLILAATAGHVGVVEILLDKGGDIEAQSERTKDTPLSLACSGGRQEVVDLLLARGANKEHRNVSDYTPLSLAASGGYVNIIKILLNAGAEINSRTGSKLGISPLMLAAMNGHVPAVKLLLDMGSDINAQIETNRNTALTLACFQGRAEVVSLLLDRKANVEHRAKTGLTPLMEAASGGYAEVGRVLLDKGADVNAPPVPSSRDTALTIAADKGHYKFCELLINRGAHIDVRNKKGNTPLWLAANGGHFDVVQLLVQAGADVDAADNRKITPLMSAFRKGHVKVVQYLVKEVNQFPSDIECMRYIATITDKELLKKCHQCVETIVKAKDQQAAEANKNASILLKELDLEKSREESRKQALAAKREKRKEKRKKKKEEQKRKQEEDEENKPKETLELQEDDDEEENDDEVEQEVPIEPPSATTTTTIGISATSATFTNVFGKKRANVVTTPSTNRKNKKNKTKDTPQNVQIILPDQHISLAQQKADKNKINGEPRGGGAGGNSDSDNLDSTDCNSESSSGGKSQELNFTMDTNSPGDRGYASLLLPSQEEKTSTSASKIQTRLEGDANPNSLSASYKSVSLPLTSPNIKLNLTSPKRGQKREEGWKEVVRRSKKLSVPASVVSRIMGRGGCNITAIQDVTGAHIDVDKQKDKNGERMITIRGGTESTRYAVQLISALIQDPAKELEDLIPKTHIRTPAPNTKSIHANFSSGVSTAAASNKNSFPLGAPPLVTSQSSTLSTFQPTNKLNKNVPANVRSSFPVSLPLAYSHPHFALLAAQTMQQIRHPRLPMAQFGGTFSPSPNTWGPFPVRPVNPSSTNSSPKHNSSSRVGNQNGNILQTESAGLATASCPITVSSVVASTQPLCATSSRTPSSVRKQLFACVPKTSAVATAISTVTSTCSTLPSASSAPANNGQVPTAFLPSNVPQTQHSALKTDSFSAISAPKEKVSTPDQPTGNTCAPSSVASSCNISASSNPGVLEPRPSSSPAPLNNVQDEILPTSMSDISSSVSMPFSSSSEPTPLSLASPRSIAADNQDNSNLPQLAVPAPRVSHRMQPRGSFYSVVPNANLHQDHQSIFVTNPVPLTPSQGPPAAVQLSSAMNVMNGSQMHINPANKSLPPTFGPATLFNHFSSLFDSNQVPANQGWGDCPLSTRAAADPSFTVQSTFLSNSVLGHIENVHPDNSKAPGFRPPSQRVSTSPVGLPSLDPSNGSSAASSAPLTGFSANIQRVYLQGPAPVGTPSFNRQHFSPHPWTSATNSCESPIPSVSSGSSSPLSASSAPSNLGQPKAGSTSQDRKVPPPIGTERLARIRQGGSVTPTPLGTNFTAPVGHSGIWSFGVNSVSEGLSGWSQPIMGNHPMHQQLSDPGTFSQHQPMERDDSGIVAPSNIFHQPMPNSFGLPISMYGGALIPSHPQLADGPGGPLFNGLHTPDPAWNPMIKVVQNSTECTDAQQIWPGTWAPHIGNMHLKYVN</sequence>
<dbReference type="Pfam" id="PF00023">
    <property type="entry name" value="Ank"/>
    <property type="match status" value="1"/>
</dbReference>
<feature type="chain" id="PRO_5034099874" evidence="8">
    <location>
        <begin position="28"/>
        <end position="2283"/>
    </location>
</feature>
<feature type="region of interest" description="Disordered" evidence="7">
    <location>
        <begin position="594"/>
        <end position="622"/>
    </location>
</feature>
<feature type="repeat" description="ANK" evidence="4">
    <location>
        <begin position="1017"/>
        <end position="1049"/>
    </location>
</feature>
<dbReference type="InterPro" id="IPR002110">
    <property type="entry name" value="Ankyrin_rpt"/>
</dbReference>
<dbReference type="Ensembl" id="ENSCPBT00000011700.1">
    <property type="protein sequence ID" value="ENSCPBP00000009741.1"/>
    <property type="gene ID" value="ENSCPBG00000007377.1"/>
</dbReference>
<feature type="compositionally biased region" description="Polar residues" evidence="7">
    <location>
        <begin position="2095"/>
        <end position="2105"/>
    </location>
</feature>
<feature type="compositionally biased region" description="Low complexity" evidence="7">
    <location>
        <begin position="1773"/>
        <end position="1787"/>
    </location>
</feature>
<evidence type="ECO:0000256" key="4">
    <source>
        <dbReference type="PROSITE-ProRule" id="PRU00023"/>
    </source>
</evidence>
<feature type="region of interest" description="Disordered" evidence="7">
    <location>
        <begin position="460"/>
        <end position="489"/>
    </location>
</feature>
<feature type="repeat" description="ANK" evidence="4">
    <location>
        <begin position="949"/>
        <end position="981"/>
    </location>
</feature>
<dbReference type="InterPro" id="IPR036612">
    <property type="entry name" value="KH_dom_type_1_sf"/>
</dbReference>
<dbReference type="PROSITE" id="PS50084">
    <property type="entry name" value="KH_TYPE_1"/>
    <property type="match status" value="1"/>
</dbReference>
<feature type="repeat" description="ANK" evidence="4">
    <location>
        <begin position="264"/>
        <end position="296"/>
    </location>
</feature>
<dbReference type="GeneTree" id="ENSGT00940000153768"/>
<feature type="repeat" description="ANK" evidence="4">
    <location>
        <begin position="364"/>
        <end position="396"/>
    </location>
</feature>
<evidence type="ECO:0000256" key="3">
    <source>
        <dbReference type="ARBA" id="ARBA00023054"/>
    </source>
</evidence>
<feature type="region of interest" description="Disordered" evidence="7">
    <location>
        <begin position="1302"/>
        <end position="1385"/>
    </location>
</feature>
<dbReference type="FunFam" id="3.30.1370.10:FF:000029">
    <property type="entry name" value="ankyrin repeat and KH domain-containing protein 1 isoform X2"/>
    <property type="match status" value="1"/>
</dbReference>
<feature type="region of interest" description="Disordered" evidence="7">
    <location>
        <begin position="1261"/>
        <end position="1283"/>
    </location>
</feature>
<feature type="repeat" description="ANK" evidence="4">
    <location>
        <begin position="982"/>
        <end position="1014"/>
    </location>
</feature>
<feature type="repeat" description="ANK" evidence="4">
    <location>
        <begin position="780"/>
        <end position="812"/>
    </location>
</feature>
<feature type="repeat" description="ANK" evidence="4">
    <location>
        <begin position="330"/>
        <end position="362"/>
    </location>
</feature>
<dbReference type="OMA" id="XLPSIDP"/>
<dbReference type="FunFam" id="1.25.40.20:FF:000055">
    <property type="entry name" value="ankyrin repeat domain-containing protein 17 isoform X2"/>
    <property type="match status" value="1"/>
</dbReference>
<dbReference type="GO" id="GO:0003723">
    <property type="term" value="F:RNA binding"/>
    <property type="evidence" value="ECO:0007669"/>
    <property type="project" value="UniProtKB-UniRule"/>
</dbReference>
<dbReference type="SUPFAM" id="SSF54791">
    <property type="entry name" value="Eukaryotic type KH-domain (KH-domain type I)"/>
    <property type="match status" value="1"/>
</dbReference>
<dbReference type="InterPro" id="IPR047374">
    <property type="entry name" value="KH-I_ANKHD1"/>
</dbReference>
<feature type="repeat" description="ANK" evidence="4">
    <location>
        <begin position="1050"/>
        <end position="1082"/>
    </location>
</feature>
<dbReference type="SMART" id="SM00248">
    <property type="entry name" value="ANK"/>
    <property type="match status" value="19"/>
</dbReference>
<feature type="region of interest" description="Disordered" evidence="7">
    <location>
        <begin position="1714"/>
        <end position="1853"/>
    </location>
</feature>
<feature type="compositionally biased region" description="Low complexity" evidence="7">
    <location>
        <begin position="1814"/>
        <end position="1830"/>
    </location>
</feature>
<feature type="region of interest" description="Disordered" evidence="7">
    <location>
        <begin position="1168"/>
        <end position="1243"/>
    </location>
</feature>
<evidence type="ECO:0000256" key="5">
    <source>
        <dbReference type="PROSITE-ProRule" id="PRU00117"/>
    </source>
</evidence>
<name>A0A8C3H8Y4_CHRPI</name>
<evidence type="ECO:0000256" key="8">
    <source>
        <dbReference type="SAM" id="SignalP"/>
    </source>
</evidence>
<keyword evidence="8" id="KW-0732">Signal</keyword>
<feature type="region of interest" description="Disordered" evidence="7">
    <location>
        <begin position="1990"/>
        <end position="2030"/>
    </location>
</feature>
<dbReference type="PROSITE" id="PS50297">
    <property type="entry name" value="ANK_REP_REGION"/>
    <property type="match status" value="15"/>
</dbReference>
<feature type="region of interest" description="Disordered" evidence="7">
    <location>
        <begin position="1610"/>
        <end position="1648"/>
    </location>
</feature>
<feature type="repeat" description="ANK" evidence="4">
    <location>
        <begin position="813"/>
        <end position="845"/>
    </location>
</feature>
<dbReference type="PROSITE" id="PS50088">
    <property type="entry name" value="ANK_REPEAT"/>
    <property type="match status" value="15"/>
</dbReference>
<feature type="compositionally biased region" description="Acidic residues" evidence="7">
    <location>
        <begin position="1210"/>
        <end position="1228"/>
    </location>
</feature>
<feature type="compositionally biased region" description="Low complexity" evidence="7">
    <location>
        <begin position="734"/>
        <end position="758"/>
    </location>
</feature>
<feature type="compositionally biased region" description="Low complexity" evidence="7">
    <location>
        <begin position="1316"/>
        <end position="1329"/>
    </location>
</feature>
<feature type="repeat" description="ANK" evidence="4">
    <location>
        <begin position="880"/>
        <end position="912"/>
    </location>
</feature>
<protein>
    <submittedName>
        <fullName evidence="10">Ankyrin repeat and KH domain containing 1</fullName>
    </submittedName>
</protein>
<reference evidence="10" key="2">
    <citation type="submission" date="2025-09" db="UniProtKB">
        <authorList>
            <consortium name="Ensembl"/>
        </authorList>
    </citation>
    <scope>IDENTIFICATION</scope>
</reference>
<dbReference type="Pfam" id="PF12796">
    <property type="entry name" value="Ank_2"/>
    <property type="match status" value="7"/>
</dbReference>
<organism evidence="10 11">
    <name type="scientific">Chrysemys picta bellii</name>
    <name type="common">Western painted turtle</name>
    <name type="synonym">Emys bellii</name>
    <dbReference type="NCBI Taxonomy" id="8478"/>
    <lineage>
        <taxon>Eukaryota</taxon>
        <taxon>Metazoa</taxon>
        <taxon>Chordata</taxon>
        <taxon>Craniata</taxon>
        <taxon>Vertebrata</taxon>
        <taxon>Euteleostomi</taxon>
        <taxon>Archelosauria</taxon>
        <taxon>Testudinata</taxon>
        <taxon>Testudines</taxon>
        <taxon>Cryptodira</taxon>
        <taxon>Durocryptodira</taxon>
        <taxon>Testudinoidea</taxon>
        <taxon>Emydidae</taxon>
        <taxon>Chrysemys</taxon>
    </lineage>
</organism>
<dbReference type="InterPro" id="IPR004087">
    <property type="entry name" value="KH_dom"/>
</dbReference>
<feature type="repeat" description="ANK" evidence="4">
    <location>
        <begin position="139"/>
        <end position="171"/>
    </location>
</feature>
<feature type="compositionally biased region" description="Basic residues" evidence="7">
    <location>
        <begin position="1179"/>
        <end position="1189"/>
    </location>
</feature>
<feature type="compositionally biased region" description="Low complexity" evidence="7">
    <location>
        <begin position="1627"/>
        <end position="1641"/>
    </location>
</feature>
<dbReference type="InterPro" id="IPR004088">
    <property type="entry name" value="KH_dom_type_1"/>
</dbReference>